<protein>
    <recommendedName>
        <fullName evidence="1">PIN domain-containing protein</fullName>
    </recommendedName>
</protein>
<reference evidence="2" key="1">
    <citation type="journal article" date="2014" name="Front. Microbiol.">
        <title>High frequency of phylogenetically diverse reductive dehalogenase-homologous genes in deep subseafloor sedimentary metagenomes.</title>
        <authorList>
            <person name="Kawai M."/>
            <person name="Futagami T."/>
            <person name="Toyoda A."/>
            <person name="Takaki Y."/>
            <person name="Nishi S."/>
            <person name="Hori S."/>
            <person name="Arai W."/>
            <person name="Tsubouchi T."/>
            <person name="Morono Y."/>
            <person name="Uchiyama I."/>
            <person name="Ito T."/>
            <person name="Fujiyama A."/>
            <person name="Inagaki F."/>
            <person name="Takami H."/>
        </authorList>
    </citation>
    <scope>NUCLEOTIDE SEQUENCE</scope>
    <source>
        <strain evidence="2">Expedition CK06-06</strain>
    </source>
</reference>
<dbReference type="InterPro" id="IPR048987">
    <property type="entry name" value="PIN-TPR-GreABC"/>
</dbReference>
<dbReference type="AlphaFoldDB" id="X1HSS5"/>
<accession>X1HSS5</accession>
<comment type="caution">
    <text evidence="2">The sequence shown here is derived from an EMBL/GenBank/DDBJ whole genome shotgun (WGS) entry which is preliminary data.</text>
</comment>
<dbReference type="Pfam" id="PF20698">
    <property type="entry name" value="PIN-TPR-GreABC"/>
    <property type="match status" value="1"/>
</dbReference>
<evidence type="ECO:0000313" key="2">
    <source>
        <dbReference type="EMBL" id="GAH60105.1"/>
    </source>
</evidence>
<feature type="domain" description="PIN" evidence="1">
    <location>
        <begin position="155"/>
        <end position="286"/>
    </location>
</feature>
<sequence>KRLMGKKVNDEIVQDESKPSETRLKVVEIKSKYVHALHETMAIFPHLFDEGDNPPFKRFTVKTNPEAEEETRNQLMQIIDSMAGREDEHILRVQKLYEEGKFTIGTFANLIGRDPMTIWGGLVNNPRIGIRCCAGTQEERQEAIQTVRESDVVAVDLTALLTLGSMDRLNLLRVTFKEVLVSQSTIDVLTQAIAEKSGLGSKGFMTVWKEDGKYYRQEITAEDIQKQIAFLQKIKDLVSTHCTIFPMTEALKLPKERRERLYKTIGESFVDTMLIAKEKDCPIYSD</sequence>
<organism evidence="2">
    <name type="scientific">marine sediment metagenome</name>
    <dbReference type="NCBI Taxonomy" id="412755"/>
    <lineage>
        <taxon>unclassified sequences</taxon>
        <taxon>metagenomes</taxon>
        <taxon>ecological metagenomes</taxon>
    </lineage>
</organism>
<proteinExistence type="predicted"/>
<evidence type="ECO:0000259" key="1">
    <source>
        <dbReference type="Pfam" id="PF20698"/>
    </source>
</evidence>
<feature type="non-terminal residue" evidence="2">
    <location>
        <position position="1"/>
    </location>
</feature>
<gene>
    <name evidence="2" type="ORF">S03H2_33013</name>
</gene>
<dbReference type="EMBL" id="BARU01020082">
    <property type="protein sequence ID" value="GAH60105.1"/>
    <property type="molecule type" value="Genomic_DNA"/>
</dbReference>
<feature type="non-terminal residue" evidence="2">
    <location>
        <position position="286"/>
    </location>
</feature>
<name>X1HSS5_9ZZZZ</name>